<dbReference type="InterPro" id="IPR011009">
    <property type="entry name" value="Kinase-like_dom_sf"/>
</dbReference>
<sequence>MGGVATVSYCLNPNCPNPSDPLNSTENICRRCGSRLLLQERYRVIKPLGKGGFAQTFDVVDDLGTVKVLKLLNTAGITDIRSKEKLVKLFQQEAEVLSQLNYPGIPKGEGFSFPFWPKDSQEPLHCLVMEKIEGINLQSWLKNRGNQPITPELALEWLKQLAEILHQVHQQNYFHRDIKPPNIMLTPEGKLVLIDFGAVREFTQTYLHQQNVTGTVIGSSGYAPPEQLRGRSVQQSDFFALGRTFVHLLTGKHPLDLHEDSQTGKLIWRNSVPHISNFWSDFIDKLTGRSLLGFIDELMEHSCKKRPKNTKLILKRIKKIGRLPIPEILGGATLILTVTAAVVYWYLTGVQGCAKISLKSFPKGDSLSCGEEILVPYFSLSETQAGVDAFFTNSYKNAVDLLEKAWQKRHNPETLIYLNNARLTAQKAEAYTIAVVAPIGDKTLNTALEILRGVAQAQDEFNSKRKPGQPGIKVLIANDENQPVKAKKIAEVLVSKKDILAVIGHYTSEVTLAALDVYDRNLVLVSPTSTSEDLSNKSYFFFRTASSDRVSAQALANYLITQVQQRKVAVFYNPKSSFSKSLRYEFHRSFRTIGGQVVKDFDLSDPSFIADVAIEQAQKQGATALALLPDGQTSAYTFGNTLKAIKANRKGNLIVAGDTLYGSEILQLVGPEASSRLVVAVPWHHLSSPNREFSRSTEKLWGGEVSPRTALSYDAVMVLIKAIQKNSHPNRLNVQQVLADPSFQAIGATGVVSFESNGNRKEPVVVLVKVVVSKCSPYGYIFVPIKYSKVENLGCVSKSTFPE</sequence>
<dbReference type="Gene3D" id="3.30.200.20">
    <property type="entry name" value="Phosphorylase Kinase, domain 1"/>
    <property type="match status" value="1"/>
</dbReference>
<dbReference type="PANTHER" id="PTHR30483:SF6">
    <property type="entry name" value="PERIPLASMIC BINDING PROTEIN OF ABC TRANSPORTER FOR NATURAL AMINO ACIDS"/>
    <property type="match status" value="1"/>
</dbReference>
<dbReference type="Proteomes" id="UP000641646">
    <property type="component" value="Unassembled WGS sequence"/>
</dbReference>
<dbReference type="InterPro" id="IPR008271">
    <property type="entry name" value="Ser/Thr_kinase_AS"/>
</dbReference>
<comment type="similarity">
    <text evidence="1">Belongs to the leucine-binding protein family.</text>
</comment>
<reference evidence="4" key="2">
    <citation type="submission" date="2020-08" db="EMBL/GenBank/DDBJ databases">
        <authorList>
            <person name="Chen M."/>
            <person name="Teng W."/>
            <person name="Zhao L."/>
            <person name="Hu C."/>
            <person name="Zhou Y."/>
            <person name="Han B."/>
            <person name="Song L."/>
            <person name="Shu W."/>
        </authorList>
    </citation>
    <scope>NUCLEOTIDE SEQUENCE</scope>
    <source>
        <strain evidence="4">FACHB-1375</strain>
    </source>
</reference>
<dbReference type="PROSITE" id="PS00108">
    <property type="entry name" value="PROTEIN_KINASE_ST"/>
    <property type="match status" value="1"/>
</dbReference>
<dbReference type="NCBIfam" id="NF045510">
    <property type="entry name" value="4Cys_prefix_kin"/>
    <property type="match status" value="1"/>
</dbReference>
<dbReference type="Gene3D" id="1.10.510.10">
    <property type="entry name" value="Transferase(Phosphotransferase) domain 1"/>
    <property type="match status" value="1"/>
</dbReference>
<evidence type="ECO:0000313" key="5">
    <source>
        <dbReference type="Proteomes" id="UP000641646"/>
    </source>
</evidence>
<protein>
    <submittedName>
        <fullName evidence="4">ABC transporter substrate-binding protein</fullName>
    </submittedName>
</protein>
<dbReference type="GO" id="GO:0004672">
    <property type="term" value="F:protein kinase activity"/>
    <property type="evidence" value="ECO:0007669"/>
    <property type="project" value="InterPro"/>
</dbReference>
<feature type="domain" description="Protein kinase" evidence="3">
    <location>
        <begin position="42"/>
        <end position="320"/>
    </location>
</feature>
<organism evidence="4 5">
    <name type="scientific">Aerosakkonema funiforme FACHB-1375</name>
    <dbReference type="NCBI Taxonomy" id="2949571"/>
    <lineage>
        <taxon>Bacteria</taxon>
        <taxon>Bacillati</taxon>
        <taxon>Cyanobacteriota</taxon>
        <taxon>Cyanophyceae</taxon>
        <taxon>Oscillatoriophycideae</taxon>
        <taxon>Aerosakkonematales</taxon>
        <taxon>Aerosakkonemataceae</taxon>
        <taxon>Aerosakkonema</taxon>
    </lineage>
</organism>
<dbReference type="SMART" id="SM00220">
    <property type="entry name" value="S_TKc"/>
    <property type="match status" value="1"/>
</dbReference>
<dbReference type="InterPro" id="IPR000719">
    <property type="entry name" value="Prot_kinase_dom"/>
</dbReference>
<dbReference type="SUPFAM" id="SSF56112">
    <property type="entry name" value="Protein kinase-like (PK-like)"/>
    <property type="match status" value="1"/>
</dbReference>
<evidence type="ECO:0000256" key="2">
    <source>
        <dbReference type="ARBA" id="ARBA00022729"/>
    </source>
</evidence>
<name>A0A926ZIR5_9CYAN</name>
<dbReference type="PANTHER" id="PTHR30483">
    <property type="entry name" value="LEUCINE-SPECIFIC-BINDING PROTEIN"/>
    <property type="match status" value="1"/>
</dbReference>
<dbReference type="AlphaFoldDB" id="A0A926ZIR5"/>
<evidence type="ECO:0000259" key="3">
    <source>
        <dbReference type="PROSITE" id="PS50011"/>
    </source>
</evidence>
<dbReference type="RefSeq" id="WP_190471711.1">
    <property type="nucleotide sequence ID" value="NZ_JACJPW010000093.1"/>
</dbReference>
<dbReference type="Pfam" id="PF13458">
    <property type="entry name" value="Peripla_BP_6"/>
    <property type="match status" value="1"/>
</dbReference>
<dbReference type="CDD" id="cd14014">
    <property type="entry name" value="STKc_PknB_like"/>
    <property type="match status" value="1"/>
</dbReference>
<dbReference type="CDD" id="cd06268">
    <property type="entry name" value="PBP1_ABC_transporter_LIVBP-like"/>
    <property type="match status" value="1"/>
</dbReference>
<dbReference type="PROSITE" id="PS50011">
    <property type="entry name" value="PROTEIN_KINASE_DOM"/>
    <property type="match status" value="1"/>
</dbReference>
<comment type="caution">
    <text evidence="4">The sequence shown here is derived from an EMBL/GenBank/DDBJ whole genome shotgun (WGS) entry which is preliminary data.</text>
</comment>
<dbReference type="EMBL" id="JACJPW010000093">
    <property type="protein sequence ID" value="MBD2184733.1"/>
    <property type="molecule type" value="Genomic_DNA"/>
</dbReference>
<reference evidence="4" key="1">
    <citation type="journal article" date="2015" name="ISME J.">
        <title>Draft Genome Sequence of Streptomyces incarnatus NRRL8089, which Produces the Nucleoside Antibiotic Sinefungin.</title>
        <authorList>
            <person name="Oshima K."/>
            <person name="Hattori M."/>
            <person name="Shimizu H."/>
            <person name="Fukuda K."/>
            <person name="Nemoto M."/>
            <person name="Inagaki K."/>
            <person name="Tamura T."/>
        </authorList>
    </citation>
    <scope>NUCLEOTIDE SEQUENCE</scope>
    <source>
        <strain evidence="4">FACHB-1375</strain>
    </source>
</reference>
<proteinExistence type="inferred from homology"/>
<dbReference type="InterPro" id="IPR028082">
    <property type="entry name" value="Peripla_BP_I"/>
</dbReference>
<dbReference type="Pfam" id="PF00069">
    <property type="entry name" value="Pkinase"/>
    <property type="match status" value="1"/>
</dbReference>
<dbReference type="InterPro" id="IPR028081">
    <property type="entry name" value="Leu-bd"/>
</dbReference>
<accession>A0A926ZIR5</accession>
<dbReference type="Gene3D" id="3.40.50.2300">
    <property type="match status" value="2"/>
</dbReference>
<evidence type="ECO:0000256" key="1">
    <source>
        <dbReference type="ARBA" id="ARBA00010062"/>
    </source>
</evidence>
<dbReference type="SUPFAM" id="SSF53822">
    <property type="entry name" value="Periplasmic binding protein-like I"/>
    <property type="match status" value="1"/>
</dbReference>
<keyword evidence="2" id="KW-0732">Signal</keyword>
<dbReference type="InterPro" id="IPR051010">
    <property type="entry name" value="BCAA_transport"/>
</dbReference>
<dbReference type="GO" id="GO:0005524">
    <property type="term" value="F:ATP binding"/>
    <property type="evidence" value="ECO:0007669"/>
    <property type="project" value="InterPro"/>
</dbReference>
<evidence type="ECO:0000313" key="4">
    <source>
        <dbReference type="EMBL" id="MBD2184733.1"/>
    </source>
</evidence>
<keyword evidence="5" id="KW-1185">Reference proteome</keyword>
<gene>
    <name evidence="4" type="ORF">H6G03_27300</name>
</gene>